<name>A0A250XP79_9CHLO</name>
<proteinExistence type="predicted"/>
<dbReference type="EMBL" id="BEGY01000134">
    <property type="protein sequence ID" value="GAX84749.1"/>
    <property type="molecule type" value="Genomic_DNA"/>
</dbReference>
<comment type="caution">
    <text evidence="2">The sequence shown here is derived from an EMBL/GenBank/DDBJ whole genome shotgun (WGS) entry which is preliminary data.</text>
</comment>
<feature type="compositionally biased region" description="Low complexity" evidence="1">
    <location>
        <begin position="479"/>
        <end position="492"/>
    </location>
</feature>
<evidence type="ECO:0000256" key="1">
    <source>
        <dbReference type="SAM" id="MobiDB-lite"/>
    </source>
</evidence>
<organism evidence="2 3">
    <name type="scientific">Chlamydomonas eustigma</name>
    <dbReference type="NCBI Taxonomy" id="1157962"/>
    <lineage>
        <taxon>Eukaryota</taxon>
        <taxon>Viridiplantae</taxon>
        <taxon>Chlorophyta</taxon>
        <taxon>core chlorophytes</taxon>
        <taxon>Chlorophyceae</taxon>
        <taxon>CS clade</taxon>
        <taxon>Chlamydomonadales</taxon>
        <taxon>Chlamydomonadaceae</taxon>
        <taxon>Chlamydomonas</taxon>
    </lineage>
</organism>
<gene>
    <name evidence="2" type="ORF">CEUSTIGMA_g12171.t1</name>
</gene>
<feature type="region of interest" description="Disordered" evidence="1">
    <location>
        <begin position="472"/>
        <end position="500"/>
    </location>
</feature>
<dbReference type="Pfam" id="PF00612">
    <property type="entry name" value="IQ"/>
    <property type="match status" value="1"/>
</dbReference>
<feature type="compositionally biased region" description="Basic and acidic residues" evidence="1">
    <location>
        <begin position="184"/>
        <end position="228"/>
    </location>
</feature>
<dbReference type="OrthoDB" id="546884at2759"/>
<dbReference type="PROSITE" id="PS50096">
    <property type="entry name" value="IQ"/>
    <property type="match status" value="2"/>
</dbReference>
<dbReference type="Gene3D" id="1.20.5.190">
    <property type="match status" value="1"/>
</dbReference>
<dbReference type="InterPro" id="IPR027417">
    <property type="entry name" value="P-loop_NTPase"/>
</dbReference>
<dbReference type="InterPro" id="IPR000048">
    <property type="entry name" value="IQ_motif_EF-hand-BS"/>
</dbReference>
<feature type="compositionally biased region" description="Polar residues" evidence="1">
    <location>
        <begin position="130"/>
        <end position="143"/>
    </location>
</feature>
<feature type="region of interest" description="Disordered" evidence="1">
    <location>
        <begin position="122"/>
        <end position="148"/>
    </location>
</feature>
<feature type="region of interest" description="Disordered" evidence="1">
    <location>
        <begin position="181"/>
        <end position="228"/>
    </location>
</feature>
<dbReference type="SMART" id="SM00015">
    <property type="entry name" value="IQ"/>
    <property type="match status" value="2"/>
</dbReference>
<protein>
    <submittedName>
        <fullName evidence="2">Uncharacterized protein</fullName>
    </submittedName>
</protein>
<keyword evidence="3" id="KW-1185">Reference proteome</keyword>
<feature type="region of interest" description="Disordered" evidence="1">
    <location>
        <begin position="75"/>
        <end position="105"/>
    </location>
</feature>
<sequence length="500" mass="55534">MPSSKQSQAVKRLAHEESYRLEAKEAYEKHTASTGKLDILQRCKKLNEFLSNDFLKQGPENKEQLKEMLAILNSGPKRPSFLDKPPVTSSIGKKSAASSTSTTSCTLNSVDAEKLLGYLSQEESAASRCNMDTSPSKSNNKTIQPEDVDDVIGLLNAALTSSAHPSSQYGPGVQDKIQGATTQEKMDEERRKAQEKALEKKKQKQEEERMEANAKREEEETKKREAEQRLKEEVLRKRKEEARRAQLEEAEKRRQKEELKKFELQRASALSKLQESRNNAATLIQRYVKGHLARIKVAAMRSRSHAAVVLQSLHRALLGRRHLQDLRVQDFIRRRAARCIALQFIAYKKKWRLGPLHEPVRGGAPAVLDGHAHLLNKPLRLRSMADARSAPEAAGSAGRITDSGVEDAALGASTSSRRAVACIWLRADHMTAEEDRLKEEVETKTLMVRSEHRCLQDAMNVVKGGSFGAKMVASGSGGSHSSSKGSSRPGSSNVEKSDNL</sequence>
<evidence type="ECO:0000313" key="2">
    <source>
        <dbReference type="EMBL" id="GAX84749.1"/>
    </source>
</evidence>
<evidence type="ECO:0000313" key="3">
    <source>
        <dbReference type="Proteomes" id="UP000232323"/>
    </source>
</evidence>
<dbReference type="Proteomes" id="UP000232323">
    <property type="component" value="Unassembled WGS sequence"/>
</dbReference>
<reference evidence="2 3" key="1">
    <citation type="submission" date="2017-08" db="EMBL/GenBank/DDBJ databases">
        <title>Acidophilic green algal genome provides insights into adaptation to an acidic environment.</title>
        <authorList>
            <person name="Hirooka S."/>
            <person name="Hirose Y."/>
            <person name="Kanesaki Y."/>
            <person name="Higuchi S."/>
            <person name="Fujiwara T."/>
            <person name="Onuma R."/>
            <person name="Era A."/>
            <person name="Ohbayashi R."/>
            <person name="Uzuka A."/>
            <person name="Nozaki H."/>
            <person name="Yoshikawa H."/>
            <person name="Miyagishima S.Y."/>
        </authorList>
    </citation>
    <scope>NUCLEOTIDE SEQUENCE [LARGE SCALE GENOMIC DNA]</scope>
    <source>
        <strain evidence="2 3">NIES-2499</strain>
    </source>
</reference>
<dbReference type="SUPFAM" id="SSF52540">
    <property type="entry name" value="P-loop containing nucleoside triphosphate hydrolases"/>
    <property type="match status" value="1"/>
</dbReference>
<feature type="compositionally biased region" description="Low complexity" evidence="1">
    <location>
        <begin position="88"/>
        <end position="105"/>
    </location>
</feature>
<accession>A0A250XP79</accession>
<dbReference type="AlphaFoldDB" id="A0A250XP79"/>